<feature type="compositionally biased region" description="Low complexity" evidence="1">
    <location>
        <begin position="108"/>
        <end position="120"/>
    </location>
</feature>
<feature type="compositionally biased region" description="Basic and acidic residues" evidence="1">
    <location>
        <begin position="89"/>
        <end position="107"/>
    </location>
</feature>
<gene>
    <name evidence="2" type="ORF">SARC_05842</name>
</gene>
<reference evidence="2 3" key="1">
    <citation type="submission" date="2011-02" db="EMBL/GenBank/DDBJ databases">
        <title>The Genome Sequence of Sphaeroforma arctica JP610.</title>
        <authorList>
            <consortium name="The Broad Institute Genome Sequencing Platform"/>
            <person name="Russ C."/>
            <person name="Cuomo C."/>
            <person name="Young S.K."/>
            <person name="Zeng Q."/>
            <person name="Gargeya S."/>
            <person name="Alvarado L."/>
            <person name="Berlin A."/>
            <person name="Chapman S.B."/>
            <person name="Chen Z."/>
            <person name="Freedman E."/>
            <person name="Gellesch M."/>
            <person name="Goldberg J."/>
            <person name="Griggs A."/>
            <person name="Gujja S."/>
            <person name="Heilman E."/>
            <person name="Heiman D."/>
            <person name="Howarth C."/>
            <person name="Mehta T."/>
            <person name="Neiman D."/>
            <person name="Pearson M."/>
            <person name="Roberts A."/>
            <person name="Saif S."/>
            <person name="Shea T."/>
            <person name="Shenoy N."/>
            <person name="Sisk P."/>
            <person name="Stolte C."/>
            <person name="Sykes S."/>
            <person name="White J."/>
            <person name="Yandava C."/>
            <person name="Burger G."/>
            <person name="Gray M.W."/>
            <person name="Holland P.W.H."/>
            <person name="King N."/>
            <person name="Lang F.B.F."/>
            <person name="Roger A.J."/>
            <person name="Ruiz-Trillo I."/>
            <person name="Haas B."/>
            <person name="Nusbaum C."/>
            <person name="Birren B."/>
        </authorList>
    </citation>
    <scope>NUCLEOTIDE SEQUENCE [LARGE SCALE GENOMIC DNA]</scope>
    <source>
        <strain evidence="2 3">JP610</strain>
    </source>
</reference>
<proteinExistence type="predicted"/>
<name>A0A0L0FZ52_9EUKA</name>
<dbReference type="RefSeq" id="XP_014155753.1">
    <property type="nucleotide sequence ID" value="XM_014300278.1"/>
</dbReference>
<feature type="compositionally biased region" description="Basic and acidic residues" evidence="1">
    <location>
        <begin position="213"/>
        <end position="238"/>
    </location>
</feature>
<evidence type="ECO:0008006" key="4">
    <source>
        <dbReference type="Google" id="ProtNLM"/>
    </source>
</evidence>
<dbReference type="Proteomes" id="UP000054560">
    <property type="component" value="Unassembled WGS sequence"/>
</dbReference>
<protein>
    <recommendedName>
        <fullName evidence="4">Bud22 domain-containing protein</fullName>
    </recommendedName>
</protein>
<sequence length="349" mass="37946">MAAALKTLKLANMAAVSVGMVGFLGKCKLESLEMTKNIERLLLKHYPDLEGEPTVALDTIAPKDSGDTDSDSDSDSSSSSDSDSDSDGDDKASEASKKTRESKEKTEASASTSDSSSGSDSDGETKVKQEEVSATSKAETPSAAVEPKAFTETGEKATSTTEGKPTVTDTPKGTDEDKPVAKKVLGPPNVVRLAAIRLLRSEPVEKVRQEILVREKERAEKERIEAEKEDVRKEAQRKAKEKKRAVLADDGSEDDLPGMIKAPEKKKRNRMSQQARRKLAEETHGNEANHIKNSKPRDANKPKDVTKDAKPKQPVVEIPADVHASWAAAMKRKAQTEAKFDGKKMKFDD</sequence>
<dbReference type="OrthoDB" id="3364872at2759"/>
<dbReference type="RefSeq" id="XP_014155754.1">
    <property type="nucleotide sequence ID" value="XM_014300279.1"/>
</dbReference>
<feature type="compositionally biased region" description="Basic and acidic residues" evidence="1">
    <location>
        <begin position="278"/>
        <end position="311"/>
    </location>
</feature>
<feature type="region of interest" description="Disordered" evidence="1">
    <location>
        <begin position="54"/>
        <end position="185"/>
    </location>
</feature>
<evidence type="ECO:0000313" key="2">
    <source>
        <dbReference type="EMBL" id="KNC81851.1"/>
    </source>
</evidence>
<feature type="compositionally biased region" description="Polar residues" evidence="1">
    <location>
        <begin position="156"/>
        <end position="171"/>
    </location>
</feature>
<dbReference type="EMBL" id="KQ241987">
    <property type="protein sequence ID" value="KNC81852.1"/>
    <property type="molecule type" value="Genomic_DNA"/>
</dbReference>
<evidence type="ECO:0000256" key="1">
    <source>
        <dbReference type="SAM" id="MobiDB-lite"/>
    </source>
</evidence>
<accession>A0A0L0FZ52</accession>
<keyword evidence="3" id="KW-1185">Reference proteome</keyword>
<dbReference type="GeneID" id="25906346"/>
<dbReference type="AlphaFoldDB" id="A0A0L0FZ52"/>
<dbReference type="EMBL" id="KQ241987">
    <property type="protein sequence ID" value="KNC81851.1"/>
    <property type="molecule type" value="Genomic_DNA"/>
</dbReference>
<evidence type="ECO:0000313" key="3">
    <source>
        <dbReference type="Proteomes" id="UP000054560"/>
    </source>
</evidence>
<feature type="region of interest" description="Disordered" evidence="1">
    <location>
        <begin position="213"/>
        <end position="318"/>
    </location>
</feature>
<organism evidence="2 3">
    <name type="scientific">Sphaeroforma arctica JP610</name>
    <dbReference type="NCBI Taxonomy" id="667725"/>
    <lineage>
        <taxon>Eukaryota</taxon>
        <taxon>Ichthyosporea</taxon>
        <taxon>Ichthyophonida</taxon>
        <taxon>Sphaeroforma</taxon>
    </lineage>
</organism>